<reference evidence="1 2" key="1">
    <citation type="submission" date="2019-08" db="EMBL/GenBank/DDBJ databases">
        <title>In-depth cultivation of the pig gut microbiome towards novel bacterial diversity and tailored functional studies.</title>
        <authorList>
            <person name="Wylensek D."/>
            <person name="Hitch T.C.A."/>
            <person name="Clavel T."/>
        </authorList>
    </citation>
    <scope>NUCLEOTIDE SEQUENCE [LARGE SCALE GENOMIC DNA]</scope>
    <source>
        <strain evidence="1 2">BSM-383-APC-4H</strain>
    </source>
</reference>
<proteinExistence type="predicted"/>
<dbReference type="AlphaFoldDB" id="A0A6N7YJL5"/>
<dbReference type="EMBL" id="VULP01000019">
    <property type="protein sequence ID" value="MSU82600.1"/>
    <property type="molecule type" value="Genomic_DNA"/>
</dbReference>
<organism evidence="1 2">
    <name type="scientific">Anaerobutyricum soehngenii</name>
    <dbReference type="NCBI Taxonomy" id="105843"/>
    <lineage>
        <taxon>Bacteria</taxon>
        <taxon>Bacillati</taxon>
        <taxon>Bacillota</taxon>
        <taxon>Clostridia</taxon>
        <taxon>Lachnospirales</taxon>
        <taxon>Lachnospiraceae</taxon>
        <taxon>Anaerobutyricum</taxon>
    </lineage>
</organism>
<accession>A0A6N7YJL5</accession>
<sequence length="64" mass="7175">MKLEKSFSIAKRVSSRLLTSPPFSPPKTIEFIPSGAKTQKIKRIDHNKCNVRASKNAEKAFSTQ</sequence>
<protein>
    <submittedName>
        <fullName evidence="1">Uncharacterized protein</fullName>
    </submittedName>
</protein>
<evidence type="ECO:0000313" key="1">
    <source>
        <dbReference type="EMBL" id="MSU82600.1"/>
    </source>
</evidence>
<dbReference type="Proteomes" id="UP000433359">
    <property type="component" value="Unassembled WGS sequence"/>
</dbReference>
<name>A0A6N7YJL5_9FIRM</name>
<comment type="caution">
    <text evidence="1">The sequence shown here is derived from an EMBL/GenBank/DDBJ whole genome shotgun (WGS) entry which is preliminary data.</text>
</comment>
<evidence type="ECO:0000313" key="2">
    <source>
        <dbReference type="Proteomes" id="UP000433359"/>
    </source>
</evidence>
<gene>
    <name evidence="1" type="ORF">FYJ25_09620</name>
</gene>